<dbReference type="Pfam" id="PF05795">
    <property type="entry name" value="Plasmodium_Vir"/>
    <property type="match status" value="1"/>
</dbReference>
<dbReference type="InterPro" id="IPR008780">
    <property type="entry name" value="Plasmodium_Vir"/>
</dbReference>
<organism evidence="2 3">
    <name type="scientific">Plasmodium ovale curtisi</name>
    <dbReference type="NCBI Taxonomy" id="864141"/>
    <lineage>
        <taxon>Eukaryota</taxon>
        <taxon>Sar</taxon>
        <taxon>Alveolata</taxon>
        <taxon>Apicomplexa</taxon>
        <taxon>Aconoidasida</taxon>
        <taxon>Haemosporida</taxon>
        <taxon>Plasmodiidae</taxon>
        <taxon>Plasmodium</taxon>
        <taxon>Plasmodium (Plasmodium)</taxon>
    </lineage>
</organism>
<feature type="region of interest" description="Disordered" evidence="1">
    <location>
        <begin position="207"/>
        <end position="239"/>
    </location>
</feature>
<evidence type="ECO:0000313" key="2">
    <source>
        <dbReference type="EMBL" id="SBS90931.1"/>
    </source>
</evidence>
<dbReference type="AlphaFoldDB" id="A0A1A8WD39"/>
<sequence length="340" mass="38977">MGNDEDPDISVLESAVMYHKLDKGSDGYITDNGAFWEGVIKTYFLRNLPIYPTLAKAFYYVCTMKSNEGTIYDERWNYLYFWTRLKVLENSSLSHIMSLLKTVKSVNDSSKPYNNDMFDVSTQEFMNLKKIYDYLQNYDTIHLKVGSSDNAPCTAEYKKYITTSYDLYIKEKAKCASKYIDNYCKVVNRFVNEYGKKDIIKLSCNGTKDPKQTQMEDEQEEGLKDRGHSSPLQSEDARASHLLSGPQADTVHLEMDADVVVPSSGSTNVISTVFPLLGTASLAFFILKFTPLGSSLYNRIFYKQINRTNIEEPQELLENNYEFSNTNIAENLHHIGYHNM</sequence>
<dbReference type="EMBL" id="FLQU01001011">
    <property type="protein sequence ID" value="SBS90931.1"/>
    <property type="molecule type" value="Genomic_DNA"/>
</dbReference>
<protein>
    <submittedName>
        <fullName evidence="2">PIR Superfamily Protein</fullName>
    </submittedName>
</protein>
<evidence type="ECO:0000313" key="3">
    <source>
        <dbReference type="Proteomes" id="UP000078560"/>
    </source>
</evidence>
<accession>A0A1A8WD39</accession>
<evidence type="ECO:0000256" key="1">
    <source>
        <dbReference type="SAM" id="MobiDB-lite"/>
    </source>
</evidence>
<gene>
    <name evidence="2" type="ORF">POVCU2_0064520</name>
</gene>
<reference evidence="3" key="1">
    <citation type="submission" date="2016-05" db="EMBL/GenBank/DDBJ databases">
        <authorList>
            <person name="Naeem Raeece"/>
        </authorList>
    </citation>
    <scope>NUCLEOTIDE SEQUENCE [LARGE SCALE GENOMIC DNA]</scope>
</reference>
<proteinExistence type="predicted"/>
<name>A0A1A8WD39_PLAOA</name>
<dbReference type="Proteomes" id="UP000078560">
    <property type="component" value="Unassembled WGS sequence"/>
</dbReference>